<comment type="caution">
    <text evidence="1">The sequence shown here is derived from an EMBL/GenBank/DDBJ whole genome shotgun (WGS) entry which is preliminary data.</text>
</comment>
<keyword evidence="2" id="KW-1185">Reference proteome</keyword>
<dbReference type="AlphaFoldDB" id="A0A8T0GYN5"/>
<accession>A0A8T0GYN5</accession>
<sequence length="110" mass="12441">MPKHFKQVLAPTSIQLHPCLFQPSSERSPRRCARAMIQPRNLEAEEPRLNPRASLKTRPLHTLGPQILGLQSENHQHVVKWAPASRTRISLSTISTKSKWASHRILALAT</sequence>
<dbReference type="EMBL" id="CM026429">
    <property type="protein sequence ID" value="KAG0563349.1"/>
    <property type="molecule type" value="Genomic_DNA"/>
</dbReference>
<name>A0A8T0GYN5_CERPU</name>
<organism evidence="1 2">
    <name type="scientific">Ceratodon purpureus</name>
    <name type="common">Fire moss</name>
    <name type="synonym">Dicranum purpureum</name>
    <dbReference type="NCBI Taxonomy" id="3225"/>
    <lineage>
        <taxon>Eukaryota</taxon>
        <taxon>Viridiplantae</taxon>
        <taxon>Streptophyta</taxon>
        <taxon>Embryophyta</taxon>
        <taxon>Bryophyta</taxon>
        <taxon>Bryophytina</taxon>
        <taxon>Bryopsida</taxon>
        <taxon>Dicranidae</taxon>
        <taxon>Pseudoditrichales</taxon>
        <taxon>Ditrichaceae</taxon>
        <taxon>Ceratodon</taxon>
    </lineage>
</organism>
<evidence type="ECO:0000313" key="2">
    <source>
        <dbReference type="Proteomes" id="UP000822688"/>
    </source>
</evidence>
<reference evidence="1" key="1">
    <citation type="submission" date="2020-06" db="EMBL/GenBank/DDBJ databases">
        <title>WGS assembly of Ceratodon purpureus strain R40.</title>
        <authorList>
            <person name="Carey S.B."/>
            <person name="Jenkins J."/>
            <person name="Shu S."/>
            <person name="Lovell J.T."/>
            <person name="Sreedasyam A."/>
            <person name="Maumus F."/>
            <person name="Tiley G.P."/>
            <person name="Fernandez-Pozo N."/>
            <person name="Barry K."/>
            <person name="Chen C."/>
            <person name="Wang M."/>
            <person name="Lipzen A."/>
            <person name="Daum C."/>
            <person name="Saski C.A."/>
            <person name="Payton A.C."/>
            <person name="Mcbreen J.C."/>
            <person name="Conrad R.E."/>
            <person name="Kollar L.M."/>
            <person name="Olsson S."/>
            <person name="Huttunen S."/>
            <person name="Landis J.B."/>
            <person name="Wickett N.J."/>
            <person name="Johnson M.G."/>
            <person name="Rensing S.A."/>
            <person name="Grimwood J."/>
            <person name="Schmutz J."/>
            <person name="Mcdaniel S.F."/>
        </authorList>
    </citation>
    <scope>NUCLEOTIDE SEQUENCE</scope>
    <source>
        <strain evidence="1">R40</strain>
    </source>
</reference>
<gene>
    <name evidence="1" type="ORF">KC19_8G023500</name>
</gene>
<evidence type="ECO:0000313" key="1">
    <source>
        <dbReference type="EMBL" id="KAG0563349.1"/>
    </source>
</evidence>
<dbReference type="Proteomes" id="UP000822688">
    <property type="component" value="Chromosome 8"/>
</dbReference>
<protein>
    <submittedName>
        <fullName evidence="1">Uncharacterized protein</fullName>
    </submittedName>
</protein>
<proteinExistence type="predicted"/>